<dbReference type="GO" id="GO:0006313">
    <property type="term" value="P:DNA transposition"/>
    <property type="evidence" value="ECO:0007669"/>
    <property type="project" value="InterPro"/>
</dbReference>
<dbReference type="Pfam" id="PF01797">
    <property type="entry name" value="Y1_Tnp"/>
    <property type="match status" value="1"/>
</dbReference>
<accession>A0A091BLT3</accession>
<proteinExistence type="predicted"/>
<evidence type="ECO:0000259" key="1">
    <source>
        <dbReference type="SMART" id="SM01321"/>
    </source>
</evidence>
<dbReference type="eggNOG" id="COG1943">
    <property type="taxonomic scope" value="Bacteria"/>
</dbReference>
<protein>
    <recommendedName>
        <fullName evidence="1">Transposase IS200-like domain-containing protein</fullName>
    </recommendedName>
</protein>
<dbReference type="PATRIC" id="fig|1384054.3.peg.568"/>
<dbReference type="GO" id="GO:0004803">
    <property type="term" value="F:transposase activity"/>
    <property type="evidence" value="ECO:0007669"/>
    <property type="project" value="InterPro"/>
</dbReference>
<dbReference type="PANTHER" id="PTHR34322">
    <property type="entry name" value="TRANSPOSASE, Y1_TNP DOMAIN-CONTAINING"/>
    <property type="match status" value="1"/>
</dbReference>
<comment type="caution">
    <text evidence="2">The sequence shown here is derived from an EMBL/GenBank/DDBJ whole genome shotgun (WGS) entry which is preliminary data.</text>
</comment>
<dbReference type="InterPro" id="IPR002686">
    <property type="entry name" value="Transposase_17"/>
</dbReference>
<sequence length="233" mass="26728">MARLPRIDLAGIPQHVVQRGNNRLPCFLDHRDRWEYLALLREALQDTGCQLHAYVLMENHVHLLLTPPSAGAVGRMMQRLGRRYVARFNARHERTGTLWEGRYKACLVDSETYLLRCARYIDLNPVRAKLTSDPTSYPWSSCAALCGQRDEPLLTLHPAQQALQASSQPTGSAYQALLREAMPDEELDAIRLYLRQQRAWGRDDFRAMVEAKTQRFASARPAHRPRRARIDGK</sequence>
<dbReference type="Proteomes" id="UP000029392">
    <property type="component" value="Unassembled WGS sequence"/>
</dbReference>
<feature type="domain" description="Transposase IS200-like" evidence="1">
    <location>
        <begin position="9"/>
        <end position="124"/>
    </location>
</feature>
<evidence type="ECO:0000313" key="2">
    <source>
        <dbReference type="EMBL" id="KFN51774.1"/>
    </source>
</evidence>
<gene>
    <name evidence="2" type="ORF">N790_14180</name>
</gene>
<dbReference type="SUPFAM" id="SSF143422">
    <property type="entry name" value="Transposase IS200-like"/>
    <property type="match status" value="1"/>
</dbReference>
<dbReference type="PANTHER" id="PTHR34322:SF2">
    <property type="entry name" value="TRANSPOSASE IS200-LIKE DOMAIN-CONTAINING PROTEIN"/>
    <property type="match status" value="1"/>
</dbReference>
<dbReference type="GO" id="GO:0003677">
    <property type="term" value="F:DNA binding"/>
    <property type="evidence" value="ECO:0007669"/>
    <property type="project" value="InterPro"/>
</dbReference>
<dbReference type="STRING" id="1384054.N790_14180"/>
<dbReference type="EMBL" id="AVCH01000040">
    <property type="protein sequence ID" value="KFN51774.1"/>
    <property type="molecule type" value="Genomic_DNA"/>
</dbReference>
<keyword evidence="3" id="KW-1185">Reference proteome</keyword>
<name>A0A091BLT3_9GAMM</name>
<reference evidence="2 3" key="1">
    <citation type="submission" date="2013-09" db="EMBL/GenBank/DDBJ databases">
        <title>Genome sequencing of Arenimonas malthae.</title>
        <authorList>
            <person name="Chen F."/>
            <person name="Wang G."/>
        </authorList>
    </citation>
    <scope>NUCLEOTIDE SEQUENCE [LARGE SCALE GENOMIC DNA]</scope>
    <source>
        <strain evidence="2 3">CC-JY-1</strain>
    </source>
</reference>
<dbReference type="AlphaFoldDB" id="A0A091BLT3"/>
<dbReference type="RefSeq" id="WP_043800566.1">
    <property type="nucleotide sequence ID" value="NZ_AVCH01000040.1"/>
</dbReference>
<evidence type="ECO:0000313" key="3">
    <source>
        <dbReference type="Proteomes" id="UP000029392"/>
    </source>
</evidence>
<dbReference type="OrthoDB" id="9814067at2"/>
<dbReference type="InterPro" id="IPR036515">
    <property type="entry name" value="Transposase_17_sf"/>
</dbReference>
<organism evidence="2 3">
    <name type="scientific">Arenimonas malthae CC-JY-1</name>
    <dbReference type="NCBI Taxonomy" id="1384054"/>
    <lineage>
        <taxon>Bacteria</taxon>
        <taxon>Pseudomonadati</taxon>
        <taxon>Pseudomonadota</taxon>
        <taxon>Gammaproteobacteria</taxon>
        <taxon>Lysobacterales</taxon>
        <taxon>Lysobacteraceae</taxon>
        <taxon>Arenimonas</taxon>
    </lineage>
</organism>
<dbReference type="Gene3D" id="3.30.70.1290">
    <property type="entry name" value="Transposase IS200-like"/>
    <property type="match status" value="1"/>
</dbReference>
<dbReference type="SMART" id="SM01321">
    <property type="entry name" value="Y1_Tnp"/>
    <property type="match status" value="1"/>
</dbReference>